<dbReference type="AlphaFoldDB" id="A0A251VQF9"/>
<feature type="region of interest" description="Disordered" evidence="1">
    <location>
        <begin position="43"/>
        <end position="78"/>
    </location>
</feature>
<accession>A0A251VQF9</accession>
<keyword evidence="3" id="KW-1185">Reference proteome</keyword>
<protein>
    <submittedName>
        <fullName evidence="2">Uncharacterized protein</fullName>
    </submittedName>
</protein>
<evidence type="ECO:0000313" key="2">
    <source>
        <dbReference type="EMBL" id="OTG37694.1"/>
    </source>
</evidence>
<evidence type="ECO:0000313" key="3">
    <source>
        <dbReference type="Proteomes" id="UP000215914"/>
    </source>
</evidence>
<evidence type="ECO:0000256" key="1">
    <source>
        <dbReference type="SAM" id="MobiDB-lite"/>
    </source>
</evidence>
<gene>
    <name evidence="2" type="ORF">HannXRQ_Chr01g0021631</name>
</gene>
<proteinExistence type="predicted"/>
<dbReference type="Proteomes" id="UP000215914">
    <property type="component" value="Chromosome 1"/>
</dbReference>
<organism evidence="2 3">
    <name type="scientific">Helianthus annuus</name>
    <name type="common">Common sunflower</name>
    <dbReference type="NCBI Taxonomy" id="4232"/>
    <lineage>
        <taxon>Eukaryota</taxon>
        <taxon>Viridiplantae</taxon>
        <taxon>Streptophyta</taxon>
        <taxon>Embryophyta</taxon>
        <taxon>Tracheophyta</taxon>
        <taxon>Spermatophyta</taxon>
        <taxon>Magnoliopsida</taxon>
        <taxon>eudicotyledons</taxon>
        <taxon>Gunneridae</taxon>
        <taxon>Pentapetalae</taxon>
        <taxon>asterids</taxon>
        <taxon>campanulids</taxon>
        <taxon>Asterales</taxon>
        <taxon>Asteraceae</taxon>
        <taxon>Asteroideae</taxon>
        <taxon>Heliantheae alliance</taxon>
        <taxon>Heliantheae</taxon>
        <taxon>Helianthus</taxon>
    </lineage>
</organism>
<reference evidence="3" key="1">
    <citation type="journal article" date="2017" name="Nature">
        <title>The sunflower genome provides insights into oil metabolism, flowering and Asterid evolution.</title>
        <authorList>
            <person name="Badouin H."/>
            <person name="Gouzy J."/>
            <person name="Grassa C.J."/>
            <person name="Murat F."/>
            <person name="Staton S.E."/>
            <person name="Cottret L."/>
            <person name="Lelandais-Briere C."/>
            <person name="Owens G.L."/>
            <person name="Carrere S."/>
            <person name="Mayjonade B."/>
            <person name="Legrand L."/>
            <person name="Gill N."/>
            <person name="Kane N.C."/>
            <person name="Bowers J.E."/>
            <person name="Hubner S."/>
            <person name="Bellec A."/>
            <person name="Berard A."/>
            <person name="Berges H."/>
            <person name="Blanchet N."/>
            <person name="Boniface M.C."/>
            <person name="Brunel D."/>
            <person name="Catrice O."/>
            <person name="Chaidir N."/>
            <person name="Claudel C."/>
            <person name="Donnadieu C."/>
            <person name="Faraut T."/>
            <person name="Fievet G."/>
            <person name="Helmstetter N."/>
            <person name="King M."/>
            <person name="Knapp S.J."/>
            <person name="Lai Z."/>
            <person name="Le Paslier M.C."/>
            <person name="Lippi Y."/>
            <person name="Lorenzon L."/>
            <person name="Mandel J.R."/>
            <person name="Marage G."/>
            <person name="Marchand G."/>
            <person name="Marquand E."/>
            <person name="Bret-Mestries E."/>
            <person name="Morien E."/>
            <person name="Nambeesan S."/>
            <person name="Nguyen T."/>
            <person name="Pegot-Espagnet P."/>
            <person name="Pouilly N."/>
            <person name="Raftis F."/>
            <person name="Sallet E."/>
            <person name="Schiex T."/>
            <person name="Thomas J."/>
            <person name="Vandecasteele C."/>
            <person name="Vares D."/>
            <person name="Vear F."/>
            <person name="Vautrin S."/>
            <person name="Crespi M."/>
            <person name="Mangin B."/>
            <person name="Burke J.M."/>
            <person name="Salse J."/>
            <person name="Munos S."/>
            <person name="Vincourt P."/>
            <person name="Rieseberg L.H."/>
            <person name="Langlade N.B."/>
        </authorList>
    </citation>
    <scope>NUCLEOTIDE SEQUENCE [LARGE SCALE GENOMIC DNA]</scope>
    <source>
        <strain evidence="3">cv. SF193</strain>
    </source>
</reference>
<dbReference type="EMBL" id="CM007890">
    <property type="protein sequence ID" value="OTG37694.1"/>
    <property type="molecule type" value="Genomic_DNA"/>
</dbReference>
<sequence>MNSCFEMDLVDELPDASVVISLFKKLDTPANFKGYTMASSGSGVSNASDPMAFTSDDEMTTDSGVYTSDTTSTDEDDFQPFALPIFGDDVLLADGPQGEDLPLVPIPAPLPFAAVPFEEQPLDALPDGDIDLLIEGPPEGDQDGGAPMEDGVQLVDPIVPMVELPDMEVHSDSSASGSFESISSFIPLLGFGYIPRIDDDEEMELEQPAEAPVLPDDLIPVRLADHQPAPVVSEPVLAIDPVPVIDAPVVAPTVVEIPDVAPIPDPMMIFDDLAPFATYIDPRYANTSNGWIEEDDYPPYVVPVTPPTASIAVPLDISLFPPPTSGTHRTDLPITFL</sequence>
<name>A0A251VQF9_HELAN</name>
<dbReference type="InParanoid" id="A0A251VQF9"/>